<dbReference type="WBParaSite" id="nRc.2.0.1.t23663-RA">
    <property type="protein sequence ID" value="nRc.2.0.1.t23663-RA"/>
    <property type="gene ID" value="nRc.2.0.1.g23663"/>
</dbReference>
<reference evidence="4" key="1">
    <citation type="submission" date="2022-11" db="UniProtKB">
        <authorList>
            <consortium name="WormBaseParasite"/>
        </authorList>
    </citation>
    <scope>IDENTIFICATION</scope>
</reference>
<feature type="domain" description="Menorin-like" evidence="2">
    <location>
        <begin position="47"/>
        <end position="129"/>
    </location>
</feature>
<name>A0A915JAZ2_ROMCU</name>
<evidence type="ECO:0000313" key="4">
    <source>
        <dbReference type="WBParaSite" id="nRc.2.0.1.t23663-RA"/>
    </source>
</evidence>
<dbReference type="Proteomes" id="UP000887565">
    <property type="component" value="Unplaced"/>
</dbReference>
<evidence type="ECO:0000259" key="2">
    <source>
        <dbReference type="Pfam" id="PF10223"/>
    </source>
</evidence>
<dbReference type="AlphaFoldDB" id="A0A915JAZ2"/>
<dbReference type="PANTHER" id="PTHR21184:SF6">
    <property type="entry name" value="CONSERVED PLASMA MEMBRANE PROTEIN"/>
    <property type="match status" value="1"/>
</dbReference>
<protein>
    <recommendedName>
        <fullName evidence="2">Menorin-like domain-containing protein</fullName>
    </recommendedName>
</protein>
<sequence length="227" mass="26177">MAKKTMKKEQPLRFFVRILHRAEIFLTVLDFANMEQLFQLLFILDCNASKVKWDHGINSKESLAESVKNTSKISMIESDVIVDQTETELIMAHPPLTTSDLTFDFWLETVDRNSNLGGKADFKSMEAARKIYEYGFLQSLIDGTGISKEMHGCTFLCRHMLIRKSDTVIHQITPFQGKQEDLWYVHYVLGLMPLKRFCTSSKRTKDRFNGCCECELSFSRLAARDVV</sequence>
<evidence type="ECO:0000256" key="1">
    <source>
        <dbReference type="ARBA" id="ARBA00044953"/>
    </source>
</evidence>
<dbReference type="Pfam" id="PF10223">
    <property type="entry name" value="Menorin_N"/>
    <property type="match status" value="1"/>
</dbReference>
<evidence type="ECO:0000313" key="3">
    <source>
        <dbReference type="Proteomes" id="UP000887565"/>
    </source>
</evidence>
<accession>A0A915JAZ2</accession>
<dbReference type="InterPro" id="IPR019356">
    <property type="entry name" value="Menorin_dom"/>
</dbReference>
<keyword evidence="3" id="KW-1185">Reference proteome</keyword>
<comment type="similarity">
    <text evidence="1">Belongs to the menorin family.</text>
</comment>
<proteinExistence type="inferred from homology"/>
<dbReference type="PANTHER" id="PTHR21184">
    <property type="entry name" value="MENORIN (DENDRITIC BRANCHING PROTEIN)"/>
    <property type="match status" value="1"/>
</dbReference>
<organism evidence="3 4">
    <name type="scientific">Romanomermis culicivorax</name>
    <name type="common">Nematode worm</name>
    <dbReference type="NCBI Taxonomy" id="13658"/>
    <lineage>
        <taxon>Eukaryota</taxon>
        <taxon>Metazoa</taxon>
        <taxon>Ecdysozoa</taxon>
        <taxon>Nematoda</taxon>
        <taxon>Enoplea</taxon>
        <taxon>Dorylaimia</taxon>
        <taxon>Mermithida</taxon>
        <taxon>Mermithoidea</taxon>
        <taxon>Mermithidae</taxon>
        <taxon>Romanomermis</taxon>
    </lineage>
</organism>
<dbReference type="GO" id="GO:0005615">
    <property type="term" value="C:extracellular space"/>
    <property type="evidence" value="ECO:0007669"/>
    <property type="project" value="TreeGrafter"/>
</dbReference>